<organism evidence="1 4">
    <name type="scientific">Hydrogenophaga crassostreae</name>
    <dbReference type="NCBI Taxonomy" id="1763535"/>
    <lineage>
        <taxon>Bacteria</taxon>
        <taxon>Pseudomonadati</taxon>
        <taxon>Pseudomonadota</taxon>
        <taxon>Betaproteobacteria</taxon>
        <taxon>Burkholderiales</taxon>
        <taxon>Comamonadaceae</taxon>
        <taxon>Hydrogenophaga</taxon>
    </lineage>
</organism>
<evidence type="ECO:0000313" key="2">
    <source>
        <dbReference type="EMBL" id="OAD42702.1"/>
    </source>
</evidence>
<accession>A0A167IGD1</accession>
<dbReference type="Proteomes" id="UP000185657">
    <property type="component" value="Unassembled WGS sequence"/>
</dbReference>
<keyword evidence="3" id="KW-1185">Reference proteome</keyword>
<dbReference type="KEGG" id="hyl:LPB072_10095"/>
<evidence type="ECO:0000313" key="4">
    <source>
        <dbReference type="Proteomes" id="UP000185680"/>
    </source>
</evidence>
<sequence length="360" mass="39696">MRFIQVSAVSPDVSGQFRRSPTDHQLSALAAAHRDLQTKKHARLALRHNQFSGGMAGVEALIAQIAHIRSARLTRPTSRIRERLGHLPSPVTAQSKQKPVLLPIGSLQSRLEAAKKTAVEQAAKSCFRHGAAGGSSVRVTLTDDPASVDYKVLMSSNRTTYGGSFKGWSANEDHHHITVPRDWRIRVLGRGLATAGGMLTLDLQPLVAHGEIELFQAFWVSQSRGFRVKVHRGVIACLGHESFHADDAENAIKGIMLKQKRAASPARVRTDAYSISVDAFVQRYAAFGEVEVWADDAREVGACEYGIKSWCQAVAIDLSELSTSLSRILEGFRIRPLIEVRRTVLHAVRRHRKSLKLDTL</sequence>
<dbReference type="EMBL" id="CP017476">
    <property type="protein sequence ID" value="AOW13152.1"/>
    <property type="molecule type" value="Genomic_DNA"/>
</dbReference>
<name>A0A167IGD1_9BURK</name>
<dbReference type="AlphaFoldDB" id="A0A167IGD1"/>
<reference evidence="1 4" key="2">
    <citation type="submission" date="2016-10" db="EMBL/GenBank/DDBJ databases">
        <title>Hydorgenophaga sp. LPB0072 isolated from gastropod.</title>
        <authorList>
            <person name="Kim E."/>
            <person name="Yi H."/>
        </authorList>
    </citation>
    <scope>NUCLEOTIDE SEQUENCE [LARGE SCALE GENOMIC DNA]</scope>
    <source>
        <strain evidence="1 4">LPB0072</strain>
    </source>
</reference>
<dbReference type="EMBL" id="LVWD01000007">
    <property type="protein sequence ID" value="OAD42702.1"/>
    <property type="molecule type" value="Genomic_DNA"/>
</dbReference>
<protein>
    <submittedName>
        <fullName evidence="1">Uncharacterized protein</fullName>
    </submittedName>
</protein>
<dbReference type="Proteomes" id="UP000185680">
    <property type="component" value="Chromosome"/>
</dbReference>
<evidence type="ECO:0000313" key="3">
    <source>
        <dbReference type="Proteomes" id="UP000185657"/>
    </source>
</evidence>
<reference evidence="2 3" key="1">
    <citation type="submission" date="2016-02" db="EMBL/GenBank/DDBJ databases">
        <title>Draft genome sequence of Hydrogenophaga sp. LPB0072.</title>
        <authorList>
            <person name="Shin S.-K."/>
            <person name="Yi H."/>
        </authorList>
    </citation>
    <scope>NUCLEOTIDE SEQUENCE [LARGE SCALE GENOMIC DNA]</scope>
    <source>
        <strain evidence="2 3">LPB0072</strain>
    </source>
</reference>
<evidence type="ECO:0000313" key="1">
    <source>
        <dbReference type="EMBL" id="AOW13152.1"/>
    </source>
</evidence>
<gene>
    <name evidence="1" type="ORF">LPB072_10095</name>
    <name evidence="2" type="ORF">LPB72_07275</name>
</gene>
<proteinExistence type="predicted"/>